<feature type="domain" description="Gfo/Idh/MocA-like oxidoreductase N-terminal" evidence="3">
    <location>
        <begin position="4"/>
        <end position="136"/>
    </location>
</feature>
<dbReference type="InterPro" id="IPR036291">
    <property type="entry name" value="NAD(P)-bd_dom_sf"/>
</dbReference>
<dbReference type="Gene3D" id="3.40.50.720">
    <property type="entry name" value="NAD(P)-binding Rossmann-like Domain"/>
    <property type="match status" value="1"/>
</dbReference>
<evidence type="ECO:0000256" key="2">
    <source>
        <dbReference type="ARBA" id="ARBA00023002"/>
    </source>
</evidence>
<evidence type="ECO:0000313" key="5">
    <source>
        <dbReference type="Proteomes" id="UP000216361"/>
    </source>
</evidence>
<evidence type="ECO:0000256" key="1">
    <source>
        <dbReference type="ARBA" id="ARBA00010928"/>
    </source>
</evidence>
<dbReference type="Pfam" id="PF01408">
    <property type="entry name" value="GFO_IDH_MocA"/>
    <property type="match status" value="1"/>
</dbReference>
<sequence>MSLRTALVGFGKMADTYAEDPIMARHYRYAAHSQVLSEHPGFNWDCVIDPSPEARERAKERWGIAQCYATVSDAAAAGYAPDCLVIATPPSLRAAALAAFPSVKAALVEKPLGPSLGEGEALMAIAAARGVALQVNVWRRADETLRRLTGGLLAEKLGRVQAATVIYGNGLHNNGFHMIDMARMLLGEVVAVRALGPAIPGPHLPLPGDFDLCFALHLAGGETVIAQPVDFRTYRENGLDLWGIDGRLSIWQEGLTVSLAPRRENRAMRGEHEIASDCGEALPPTVGTALWAMLDNLAEAVAGQAPLWSPGDSALQVERIIAALEASLAQGGARIEVTHG</sequence>
<dbReference type="OrthoDB" id="9792935at2"/>
<dbReference type="SUPFAM" id="SSF51735">
    <property type="entry name" value="NAD(P)-binding Rossmann-fold domains"/>
    <property type="match status" value="1"/>
</dbReference>
<protein>
    <recommendedName>
        <fullName evidence="3">Gfo/Idh/MocA-like oxidoreductase N-terminal domain-containing protein</fullName>
    </recommendedName>
</protein>
<dbReference type="RefSeq" id="WP_094409181.1">
    <property type="nucleotide sequence ID" value="NZ_BMJZ01000001.1"/>
</dbReference>
<reference evidence="4 5" key="1">
    <citation type="submission" date="2017-07" db="EMBL/GenBank/DDBJ databases">
        <title>Elstera cyanobacteriorum sp. nov., a novel bacterium isolated from cyanobacterial aggregates in a eutrophic lake.</title>
        <authorList>
            <person name="Cai H."/>
        </authorList>
    </citation>
    <scope>NUCLEOTIDE SEQUENCE [LARGE SCALE GENOMIC DNA]</scope>
    <source>
        <strain evidence="4 5">TH019</strain>
    </source>
</reference>
<keyword evidence="2" id="KW-0560">Oxidoreductase</keyword>
<name>A0A255XPK1_9PROT</name>
<comment type="similarity">
    <text evidence="1">Belongs to the Gfo/Idh/MocA family.</text>
</comment>
<accession>A0A255XPK1</accession>
<dbReference type="AlphaFoldDB" id="A0A255XPK1"/>
<dbReference type="Proteomes" id="UP000216361">
    <property type="component" value="Unassembled WGS sequence"/>
</dbReference>
<dbReference type="PANTHER" id="PTHR43708:SF5">
    <property type="entry name" value="CONSERVED EXPRESSED OXIDOREDUCTASE (EUROFUNG)-RELATED"/>
    <property type="match status" value="1"/>
</dbReference>
<keyword evidence="5" id="KW-1185">Reference proteome</keyword>
<dbReference type="InterPro" id="IPR051317">
    <property type="entry name" value="Gfo/Idh/MocA_oxidoreduct"/>
</dbReference>
<gene>
    <name evidence="4" type="ORF">CHR90_11765</name>
</gene>
<evidence type="ECO:0000259" key="3">
    <source>
        <dbReference type="Pfam" id="PF01408"/>
    </source>
</evidence>
<dbReference type="Gene3D" id="3.30.360.10">
    <property type="entry name" value="Dihydrodipicolinate Reductase, domain 2"/>
    <property type="match status" value="1"/>
</dbReference>
<dbReference type="SUPFAM" id="SSF55347">
    <property type="entry name" value="Glyceraldehyde-3-phosphate dehydrogenase-like, C-terminal domain"/>
    <property type="match status" value="1"/>
</dbReference>
<dbReference type="GO" id="GO:0016491">
    <property type="term" value="F:oxidoreductase activity"/>
    <property type="evidence" value="ECO:0007669"/>
    <property type="project" value="UniProtKB-KW"/>
</dbReference>
<dbReference type="PANTHER" id="PTHR43708">
    <property type="entry name" value="CONSERVED EXPRESSED OXIDOREDUCTASE (EUROFUNG)"/>
    <property type="match status" value="1"/>
</dbReference>
<evidence type="ECO:0000313" key="4">
    <source>
        <dbReference type="EMBL" id="OYQ18917.1"/>
    </source>
</evidence>
<comment type="caution">
    <text evidence="4">The sequence shown here is derived from an EMBL/GenBank/DDBJ whole genome shotgun (WGS) entry which is preliminary data.</text>
</comment>
<dbReference type="GO" id="GO:0000166">
    <property type="term" value="F:nucleotide binding"/>
    <property type="evidence" value="ECO:0007669"/>
    <property type="project" value="InterPro"/>
</dbReference>
<organism evidence="4 5">
    <name type="scientific">Elstera cyanobacteriorum</name>
    <dbReference type="NCBI Taxonomy" id="2022747"/>
    <lineage>
        <taxon>Bacteria</taxon>
        <taxon>Pseudomonadati</taxon>
        <taxon>Pseudomonadota</taxon>
        <taxon>Alphaproteobacteria</taxon>
        <taxon>Rhodospirillales</taxon>
        <taxon>Rhodospirillaceae</taxon>
        <taxon>Elstera</taxon>
    </lineage>
</organism>
<dbReference type="InterPro" id="IPR000683">
    <property type="entry name" value="Gfo/Idh/MocA-like_OxRdtase_N"/>
</dbReference>
<dbReference type="EMBL" id="NOXS01000032">
    <property type="protein sequence ID" value="OYQ18917.1"/>
    <property type="molecule type" value="Genomic_DNA"/>
</dbReference>
<proteinExistence type="inferred from homology"/>